<reference evidence="1 2" key="1">
    <citation type="journal article" date="2023" name="Sci. Data">
        <title>Genome assembly of the Korean intertidal mud-creeper Batillaria attramentaria.</title>
        <authorList>
            <person name="Patra A.K."/>
            <person name="Ho P.T."/>
            <person name="Jun S."/>
            <person name="Lee S.J."/>
            <person name="Kim Y."/>
            <person name="Won Y.J."/>
        </authorList>
    </citation>
    <scope>NUCLEOTIDE SEQUENCE [LARGE SCALE GENOMIC DNA]</scope>
    <source>
        <strain evidence="1">Wonlab-2016</strain>
    </source>
</reference>
<dbReference type="Proteomes" id="UP001519460">
    <property type="component" value="Unassembled WGS sequence"/>
</dbReference>
<keyword evidence="2" id="KW-1185">Reference proteome</keyword>
<evidence type="ECO:0000313" key="1">
    <source>
        <dbReference type="EMBL" id="KAK7479182.1"/>
    </source>
</evidence>
<feature type="non-terminal residue" evidence="1">
    <location>
        <position position="72"/>
    </location>
</feature>
<evidence type="ECO:0000313" key="2">
    <source>
        <dbReference type="Proteomes" id="UP001519460"/>
    </source>
</evidence>
<dbReference type="AlphaFoldDB" id="A0ABD0JVT6"/>
<name>A0ABD0JVT6_9CAEN</name>
<proteinExistence type="predicted"/>
<protein>
    <submittedName>
        <fullName evidence="1">Uncharacterized protein</fullName>
    </submittedName>
</protein>
<accession>A0ABD0JVT6</accession>
<sequence length="72" mass="8385">MGVKFFSYTGKENCTNLLSHTRRWCIIKSPMVLFPRHLREELNTGRGRLKDRSCEKLSPPIIKKSKEGPMHV</sequence>
<gene>
    <name evidence="1" type="ORF">BaRGS_00029526</name>
</gene>
<dbReference type="EMBL" id="JACVVK020000308">
    <property type="protein sequence ID" value="KAK7479182.1"/>
    <property type="molecule type" value="Genomic_DNA"/>
</dbReference>
<organism evidence="1 2">
    <name type="scientific">Batillaria attramentaria</name>
    <dbReference type="NCBI Taxonomy" id="370345"/>
    <lineage>
        <taxon>Eukaryota</taxon>
        <taxon>Metazoa</taxon>
        <taxon>Spiralia</taxon>
        <taxon>Lophotrochozoa</taxon>
        <taxon>Mollusca</taxon>
        <taxon>Gastropoda</taxon>
        <taxon>Caenogastropoda</taxon>
        <taxon>Sorbeoconcha</taxon>
        <taxon>Cerithioidea</taxon>
        <taxon>Batillariidae</taxon>
        <taxon>Batillaria</taxon>
    </lineage>
</organism>
<comment type="caution">
    <text evidence="1">The sequence shown here is derived from an EMBL/GenBank/DDBJ whole genome shotgun (WGS) entry which is preliminary data.</text>
</comment>